<reference evidence="2 3" key="1">
    <citation type="submission" date="2019-06" db="EMBL/GenBank/DDBJ databases">
        <title>Sequencing the genomes of 1000 actinobacteria strains.</title>
        <authorList>
            <person name="Klenk H.-P."/>
        </authorList>
    </citation>
    <scope>NUCLEOTIDE SEQUENCE [LARGE SCALE GENOMIC DNA]</scope>
    <source>
        <strain evidence="2 3">DSM 19560</strain>
    </source>
</reference>
<gene>
    <name evidence="2" type="ORF">BKA23_2884</name>
</gene>
<accession>A0A561E4H0</accession>
<proteinExistence type="predicted"/>
<evidence type="ECO:0000313" key="3">
    <source>
        <dbReference type="Proteomes" id="UP000318297"/>
    </source>
</evidence>
<evidence type="ECO:0000256" key="1">
    <source>
        <dbReference type="SAM" id="MobiDB-lite"/>
    </source>
</evidence>
<name>A0A561E4H0_9MICO</name>
<sequence>MIMLLVWLVIAIVLLTGALGLLIRSRSGGLRDRSASSDSDMNRASADVARRSQLRGPPM</sequence>
<organism evidence="2 3">
    <name type="scientific">Rudaeicoccus suwonensis</name>
    <dbReference type="NCBI Taxonomy" id="657409"/>
    <lineage>
        <taxon>Bacteria</taxon>
        <taxon>Bacillati</taxon>
        <taxon>Actinomycetota</taxon>
        <taxon>Actinomycetes</taxon>
        <taxon>Micrococcales</taxon>
        <taxon>Dermacoccaceae</taxon>
        <taxon>Rudaeicoccus</taxon>
    </lineage>
</organism>
<feature type="region of interest" description="Disordered" evidence="1">
    <location>
        <begin position="27"/>
        <end position="59"/>
    </location>
</feature>
<protein>
    <submittedName>
        <fullName evidence="2">Uncharacterized protein</fullName>
    </submittedName>
</protein>
<dbReference type="AlphaFoldDB" id="A0A561E4H0"/>
<comment type="caution">
    <text evidence="2">The sequence shown here is derived from an EMBL/GenBank/DDBJ whole genome shotgun (WGS) entry which is preliminary data.</text>
</comment>
<feature type="compositionally biased region" description="Low complexity" evidence="1">
    <location>
        <begin position="36"/>
        <end position="47"/>
    </location>
</feature>
<keyword evidence="3" id="KW-1185">Reference proteome</keyword>
<dbReference type="Proteomes" id="UP000318297">
    <property type="component" value="Unassembled WGS sequence"/>
</dbReference>
<dbReference type="EMBL" id="VIVQ01000002">
    <property type="protein sequence ID" value="TWE10515.1"/>
    <property type="molecule type" value="Genomic_DNA"/>
</dbReference>
<evidence type="ECO:0000313" key="2">
    <source>
        <dbReference type="EMBL" id="TWE10515.1"/>
    </source>
</evidence>